<evidence type="ECO:0000313" key="2">
    <source>
        <dbReference type="EMBL" id="MBC5782119.1"/>
    </source>
</evidence>
<keyword evidence="3" id="KW-1185">Reference proteome</keyword>
<gene>
    <name evidence="2" type="ORF">H8N03_04125</name>
</gene>
<protein>
    <recommendedName>
        <fullName evidence="4">DUF5666 domain-containing protein</fullName>
    </recommendedName>
</protein>
<evidence type="ECO:0000256" key="1">
    <source>
        <dbReference type="SAM" id="SignalP"/>
    </source>
</evidence>
<keyword evidence="1" id="KW-0732">Signal</keyword>
<evidence type="ECO:0008006" key="4">
    <source>
        <dbReference type="Google" id="ProtNLM"/>
    </source>
</evidence>
<feature type="chain" id="PRO_5038071256" description="DUF5666 domain-containing protein" evidence="1">
    <location>
        <begin position="24"/>
        <end position="134"/>
    </location>
</feature>
<sequence length="134" mass="13844">MPFPSRSCLAAALALAAAFPASAAPGSASEQVSARGTGVAAVGGLWCGAGLLHEFTLEIAQQYANVQGRLVRKQRVREITGKVEGTRVKVDPQRDHTMELQASGDELRIVSASGMLALATGQSFTRATGSSCKG</sequence>
<dbReference type="EMBL" id="JACORT010000001">
    <property type="protein sequence ID" value="MBC5782119.1"/>
    <property type="molecule type" value="Genomic_DNA"/>
</dbReference>
<organism evidence="2 3">
    <name type="scientific">Ramlibacter cellulosilyticus</name>
    <dbReference type="NCBI Taxonomy" id="2764187"/>
    <lineage>
        <taxon>Bacteria</taxon>
        <taxon>Pseudomonadati</taxon>
        <taxon>Pseudomonadota</taxon>
        <taxon>Betaproteobacteria</taxon>
        <taxon>Burkholderiales</taxon>
        <taxon>Comamonadaceae</taxon>
        <taxon>Ramlibacter</taxon>
    </lineage>
</organism>
<dbReference type="Proteomes" id="UP000608513">
    <property type="component" value="Unassembled WGS sequence"/>
</dbReference>
<name>A0A923MQ21_9BURK</name>
<evidence type="ECO:0000313" key="3">
    <source>
        <dbReference type="Proteomes" id="UP000608513"/>
    </source>
</evidence>
<dbReference type="AlphaFoldDB" id="A0A923MQ21"/>
<feature type="signal peptide" evidence="1">
    <location>
        <begin position="1"/>
        <end position="23"/>
    </location>
</feature>
<reference evidence="2" key="1">
    <citation type="submission" date="2020-08" db="EMBL/GenBank/DDBJ databases">
        <title>Ramlibacter sp. USB13 16S ribosomal RNA gene genome sequencing and assembly.</title>
        <authorList>
            <person name="Kang M."/>
        </authorList>
    </citation>
    <scope>NUCLEOTIDE SEQUENCE</scope>
    <source>
        <strain evidence="2">USB13</strain>
    </source>
</reference>
<accession>A0A923MQ21</accession>
<comment type="caution">
    <text evidence="2">The sequence shown here is derived from an EMBL/GenBank/DDBJ whole genome shotgun (WGS) entry which is preliminary data.</text>
</comment>
<proteinExistence type="predicted"/>